<dbReference type="OrthoDB" id="9770329at2"/>
<sequence length="331" mass="38714">MDDNLYGSRDKRGNWTPNEPLKKAPVFVLPPQPRAFLKWLPTYFLPWNVILMLIAGLTWYALTPSQETLSVLSADWILYLLARNSLGIFLFYGAFQLHFYWMRRQDIAFKYNGKWPRKKDDSFLFGSQLRENLFWTFAAGVPIMTAYEVLILWVFANGYMPFVSFGENPIWLAVLFLLVPLIHEVHFYLVHRLIHIPPLYQWIHSLHHNSVNPAPFSSLSMHPVEHLLYFSGILVHFILPSNPFLAMYHLYFAGYGAVVGHVGFDKVVLNDEKAVPTHAYNHYLHHKYFEVNYSEGLVALDQMFGTFHDGSEDGDRLMKERFRRRRAKLNS</sequence>
<feature type="transmembrane region" description="Helical" evidence="5">
    <location>
        <begin position="168"/>
        <end position="190"/>
    </location>
</feature>
<dbReference type="InterPro" id="IPR006694">
    <property type="entry name" value="Fatty_acid_hydroxylase"/>
</dbReference>
<evidence type="ECO:0000256" key="1">
    <source>
        <dbReference type="ARBA" id="ARBA00004370"/>
    </source>
</evidence>
<dbReference type="InterPro" id="IPR050307">
    <property type="entry name" value="Sterol_Desaturase_Related"/>
</dbReference>
<feature type="transmembrane region" description="Helical" evidence="5">
    <location>
        <begin position="43"/>
        <end position="61"/>
    </location>
</feature>
<dbReference type="GO" id="GO:0008610">
    <property type="term" value="P:lipid biosynthetic process"/>
    <property type="evidence" value="ECO:0007669"/>
    <property type="project" value="InterPro"/>
</dbReference>
<keyword evidence="4 5" id="KW-0472">Membrane</keyword>
<dbReference type="GO" id="GO:0016491">
    <property type="term" value="F:oxidoreductase activity"/>
    <property type="evidence" value="ECO:0007669"/>
    <property type="project" value="InterPro"/>
</dbReference>
<dbReference type="Proteomes" id="UP000201613">
    <property type="component" value="Unassembled WGS sequence"/>
</dbReference>
<evidence type="ECO:0000256" key="5">
    <source>
        <dbReference type="SAM" id="Phobius"/>
    </source>
</evidence>
<dbReference type="AlphaFoldDB" id="A0A238LJG9"/>
<proteinExistence type="predicted"/>
<protein>
    <submittedName>
        <fullName evidence="7">Fatty acid hydroxylase superfamily protein</fullName>
    </submittedName>
</protein>
<reference evidence="7 8" key="1">
    <citation type="submission" date="2017-05" db="EMBL/GenBank/DDBJ databases">
        <authorList>
            <person name="Song R."/>
            <person name="Chenine A.L."/>
            <person name="Ruprecht R.M."/>
        </authorList>
    </citation>
    <scope>NUCLEOTIDE SEQUENCE [LARGE SCALE GENOMIC DNA]</scope>
    <source>
        <strain evidence="7 8">CECT 8899</strain>
    </source>
</reference>
<name>A0A238LJG9_9RHOB</name>
<dbReference type="EMBL" id="FXZK01000012">
    <property type="protein sequence ID" value="SMY09768.1"/>
    <property type="molecule type" value="Genomic_DNA"/>
</dbReference>
<dbReference type="GO" id="GO:0016020">
    <property type="term" value="C:membrane"/>
    <property type="evidence" value="ECO:0007669"/>
    <property type="project" value="UniProtKB-SubCell"/>
</dbReference>
<dbReference type="PANTHER" id="PTHR11863">
    <property type="entry name" value="STEROL DESATURASE"/>
    <property type="match status" value="1"/>
</dbReference>
<gene>
    <name evidence="7" type="ORF">LOM8899_03940</name>
</gene>
<dbReference type="GO" id="GO:0005506">
    <property type="term" value="F:iron ion binding"/>
    <property type="evidence" value="ECO:0007669"/>
    <property type="project" value="InterPro"/>
</dbReference>
<comment type="subcellular location">
    <subcellularLocation>
        <location evidence="1">Membrane</location>
    </subcellularLocation>
</comment>
<evidence type="ECO:0000256" key="3">
    <source>
        <dbReference type="ARBA" id="ARBA00022989"/>
    </source>
</evidence>
<evidence type="ECO:0000256" key="2">
    <source>
        <dbReference type="ARBA" id="ARBA00022692"/>
    </source>
</evidence>
<feature type="domain" description="Fatty acid hydroxylase" evidence="6">
    <location>
        <begin position="176"/>
        <end position="306"/>
    </location>
</feature>
<dbReference type="RefSeq" id="WP_110521992.1">
    <property type="nucleotide sequence ID" value="NZ_FXZK01000012.1"/>
</dbReference>
<feature type="transmembrane region" description="Helical" evidence="5">
    <location>
        <begin position="133"/>
        <end position="156"/>
    </location>
</feature>
<accession>A0A238LJG9</accession>
<feature type="transmembrane region" description="Helical" evidence="5">
    <location>
        <begin position="76"/>
        <end position="95"/>
    </location>
</feature>
<dbReference type="Pfam" id="PF04116">
    <property type="entry name" value="FA_hydroxylase"/>
    <property type="match status" value="1"/>
</dbReference>
<evidence type="ECO:0000313" key="7">
    <source>
        <dbReference type="EMBL" id="SMY09768.1"/>
    </source>
</evidence>
<organism evidence="7 8">
    <name type="scientific">Flavimaricola marinus</name>
    <dbReference type="NCBI Taxonomy" id="1819565"/>
    <lineage>
        <taxon>Bacteria</taxon>
        <taxon>Pseudomonadati</taxon>
        <taxon>Pseudomonadota</taxon>
        <taxon>Alphaproteobacteria</taxon>
        <taxon>Rhodobacterales</taxon>
        <taxon>Paracoccaceae</taxon>
        <taxon>Flavimaricola</taxon>
    </lineage>
</organism>
<keyword evidence="3 5" id="KW-1133">Transmembrane helix</keyword>
<evidence type="ECO:0000256" key="4">
    <source>
        <dbReference type="ARBA" id="ARBA00023136"/>
    </source>
</evidence>
<evidence type="ECO:0000313" key="8">
    <source>
        <dbReference type="Proteomes" id="UP000201613"/>
    </source>
</evidence>
<keyword evidence="2 5" id="KW-0812">Transmembrane</keyword>
<keyword evidence="8" id="KW-1185">Reference proteome</keyword>
<evidence type="ECO:0000259" key="6">
    <source>
        <dbReference type="Pfam" id="PF04116"/>
    </source>
</evidence>